<feature type="transmembrane region" description="Helical" evidence="1">
    <location>
        <begin position="74"/>
        <end position="101"/>
    </location>
</feature>
<dbReference type="AlphaFoldDB" id="A0A813DV75"/>
<accession>A0A813DV75</accession>
<comment type="caution">
    <text evidence="2">The sequence shown here is derived from an EMBL/GenBank/DDBJ whole genome shotgun (WGS) entry which is preliminary data.</text>
</comment>
<gene>
    <name evidence="2" type="ORF">PGLA1383_LOCUS8339</name>
</gene>
<dbReference type="OrthoDB" id="7459479at2759"/>
<dbReference type="Proteomes" id="UP000654075">
    <property type="component" value="Unassembled WGS sequence"/>
</dbReference>
<protein>
    <submittedName>
        <fullName evidence="2">Uncharacterized protein</fullName>
    </submittedName>
</protein>
<organism evidence="2 3">
    <name type="scientific">Polarella glacialis</name>
    <name type="common">Dinoflagellate</name>
    <dbReference type="NCBI Taxonomy" id="89957"/>
    <lineage>
        <taxon>Eukaryota</taxon>
        <taxon>Sar</taxon>
        <taxon>Alveolata</taxon>
        <taxon>Dinophyceae</taxon>
        <taxon>Suessiales</taxon>
        <taxon>Suessiaceae</taxon>
        <taxon>Polarella</taxon>
    </lineage>
</organism>
<keyword evidence="1" id="KW-1133">Transmembrane helix</keyword>
<reference evidence="2" key="1">
    <citation type="submission" date="2021-02" db="EMBL/GenBank/DDBJ databases">
        <authorList>
            <person name="Dougan E. K."/>
            <person name="Rhodes N."/>
            <person name="Thang M."/>
            <person name="Chan C."/>
        </authorList>
    </citation>
    <scope>NUCLEOTIDE SEQUENCE</scope>
</reference>
<dbReference type="PANTHER" id="PTHR36971">
    <property type="entry name" value="UNNAMED PRODUCT"/>
    <property type="match status" value="1"/>
</dbReference>
<evidence type="ECO:0000256" key="1">
    <source>
        <dbReference type="SAM" id="Phobius"/>
    </source>
</evidence>
<evidence type="ECO:0000313" key="3">
    <source>
        <dbReference type="Proteomes" id="UP000654075"/>
    </source>
</evidence>
<keyword evidence="3" id="KW-1185">Reference proteome</keyword>
<name>A0A813DV75_POLGL</name>
<sequence>MHPDEATDSVVDAALAARRPFAVVPCCVFPRLFQERRLHAGVGVVGYTGLLRYLREEDARIRAVRLPFEGRNLVLFMTSAEALVASQVLCGLLFGLLGLFASPFLKRTSASA</sequence>
<feature type="non-terminal residue" evidence="2">
    <location>
        <position position="1"/>
    </location>
</feature>
<dbReference type="EMBL" id="CAJNNV010003771">
    <property type="protein sequence ID" value="CAE8589585.1"/>
    <property type="molecule type" value="Genomic_DNA"/>
</dbReference>
<dbReference type="PANTHER" id="PTHR36971:SF3">
    <property type="entry name" value="C3H1-TYPE DOMAIN-CONTAINING PROTEIN"/>
    <property type="match status" value="1"/>
</dbReference>
<keyword evidence="1" id="KW-0812">Transmembrane</keyword>
<evidence type="ECO:0000313" key="2">
    <source>
        <dbReference type="EMBL" id="CAE8589585.1"/>
    </source>
</evidence>
<keyword evidence="1" id="KW-0472">Membrane</keyword>
<proteinExistence type="predicted"/>